<protein>
    <recommendedName>
        <fullName evidence="1">peptidylprolyl isomerase</fullName>
        <ecNumber evidence="1">5.2.1.8</ecNumber>
    </recommendedName>
</protein>
<dbReference type="EMBL" id="JAGSGD010000001">
    <property type="protein sequence ID" value="MBR7620180.1"/>
    <property type="molecule type" value="Genomic_DNA"/>
</dbReference>
<dbReference type="GO" id="GO:0003755">
    <property type="term" value="F:peptidyl-prolyl cis-trans isomerase activity"/>
    <property type="evidence" value="ECO:0007669"/>
    <property type="project" value="UniProtKB-KW"/>
</dbReference>
<sequence length="243" mass="25151">MQRRTFLATGAALVASPALAAPGVVYVKLTTPVGAIVLALEQANAPVTVANFLRYTDTKRYDGATFYRASRPKGYTGDDYGSIQGGLQNDPAKVMKPIGHEPTTKTGLSHTDGAISMGRFAPGSATSDFFICVGDNTYLDANPKAKGDNLGFAAFGYVVEGMDVVRKILVKPRDPNAGVGVMKGEMLKPPVKILSARRTTAPAPKVETPPAEAAPSPATPVAPAVTPAPIAPTPSPPPVAPQG</sequence>
<keyword evidence="8" id="KW-1185">Reference proteome</keyword>
<dbReference type="EC" id="5.2.1.8" evidence="1"/>
<feature type="chain" id="PRO_5037992929" description="peptidylprolyl isomerase" evidence="5">
    <location>
        <begin position="21"/>
        <end position="243"/>
    </location>
</feature>
<dbReference type="InterPro" id="IPR029000">
    <property type="entry name" value="Cyclophilin-like_dom_sf"/>
</dbReference>
<evidence type="ECO:0000256" key="1">
    <source>
        <dbReference type="ARBA" id="ARBA00013194"/>
    </source>
</evidence>
<evidence type="ECO:0000313" key="7">
    <source>
        <dbReference type="EMBL" id="MBR7620180.1"/>
    </source>
</evidence>
<keyword evidence="5" id="KW-0732">Signal</keyword>
<dbReference type="AlphaFoldDB" id="A0A941D0S5"/>
<evidence type="ECO:0000259" key="6">
    <source>
        <dbReference type="PROSITE" id="PS50072"/>
    </source>
</evidence>
<keyword evidence="3 7" id="KW-0413">Isomerase</keyword>
<keyword evidence="2" id="KW-0697">Rotamase</keyword>
<dbReference type="InterPro" id="IPR044665">
    <property type="entry name" value="E_coli_cyclophilin_A-like"/>
</dbReference>
<evidence type="ECO:0000256" key="2">
    <source>
        <dbReference type="ARBA" id="ARBA00023110"/>
    </source>
</evidence>
<dbReference type="SUPFAM" id="SSF50891">
    <property type="entry name" value="Cyclophilin-like"/>
    <property type="match status" value="1"/>
</dbReference>
<name>A0A941D0S5_9CAUL</name>
<organism evidence="7 8">
    <name type="scientific">Phenylobacterium glaciei</name>
    <dbReference type="NCBI Taxonomy" id="2803784"/>
    <lineage>
        <taxon>Bacteria</taxon>
        <taxon>Pseudomonadati</taxon>
        <taxon>Pseudomonadota</taxon>
        <taxon>Alphaproteobacteria</taxon>
        <taxon>Caulobacterales</taxon>
        <taxon>Caulobacteraceae</taxon>
        <taxon>Phenylobacterium</taxon>
    </lineage>
</organism>
<dbReference type="RefSeq" id="WP_215340903.1">
    <property type="nucleotide sequence ID" value="NZ_JAGSGD010000001.1"/>
</dbReference>
<feature type="region of interest" description="Disordered" evidence="4">
    <location>
        <begin position="197"/>
        <end position="243"/>
    </location>
</feature>
<dbReference type="Gene3D" id="2.40.100.10">
    <property type="entry name" value="Cyclophilin-like"/>
    <property type="match status" value="1"/>
</dbReference>
<feature type="compositionally biased region" description="Low complexity" evidence="4">
    <location>
        <begin position="206"/>
        <end position="228"/>
    </location>
</feature>
<gene>
    <name evidence="7" type="ORF">JKL49_12355</name>
</gene>
<evidence type="ECO:0000256" key="5">
    <source>
        <dbReference type="SAM" id="SignalP"/>
    </source>
</evidence>
<dbReference type="PANTHER" id="PTHR43246">
    <property type="entry name" value="PEPTIDYL-PROLYL CIS-TRANS ISOMERASE CYP38, CHLOROPLASTIC"/>
    <property type="match status" value="1"/>
</dbReference>
<dbReference type="Pfam" id="PF00160">
    <property type="entry name" value="Pro_isomerase"/>
    <property type="match status" value="1"/>
</dbReference>
<dbReference type="PROSITE" id="PS50072">
    <property type="entry name" value="CSA_PPIASE_2"/>
    <property type="match status" value="1"/>
</dbReference>
<accession>A0A941D0S5</accession>
<feature type="signal peptide" evidence="5">
    <location>
        <begin position="1"/>
        <end position="20"/>
    </location>
</feature>
<evidence type="ECO:0000313" key="8">
    <source>
        <dbReference type="Proteomes" id="UP000622580"/>
    </source>
</evidence>
<evidence type="ECO:0000256" key="4">
    <source>
        <dbReference type="SAM" id="MobiDB-lite"/>
    </source>
</evidence>
<dbReference type="InterPro" id="IPR002130">
    <property type="entry name" value="Cyclophilin-type_PPIase_dom"/>
</dbReference>
<evidence type="ECO:0000256" key="3">
    <source>
        <dbReference type="ARBA" id="ARBA00023235"/>
    </source>
</evidence>
<reference evidence="7" key="1">
    <citation type="submission" date="2021-04" db="EMBL/GenBank/DDBJ databases">
        <title>Draft genome assembly of strain Phenylobacterium sp. 20VBR1 using MiniION and Illumina platforms.</title>
        <authorList>
            <person name="Thomas F.A."/>
            <person name="Krishnan K.P."/>
            <person name="Sinha R.K."/>
        </authorList>
    </citation>
    <scope>NUCLEOTIDE SEQUENCE</scope>
    <source>
        <strain evidence="7">20VBR1</strain>
    </source>
</reference>
<dbReference type="Proteomes" id="UP000622580">
    <property type="component" value="Unassembled WGS sequence"/>
</dbReference>
<feature type="compositionally biased region" description="Pro residues" evidence="4">
    <location>
        <begin position="229"/>
        <end position="243"/>
    </location>
</feature>
<proteinExistence type="predicted"/>
<comment type="caution">
    <text evidence="7">The sequence shown here is derived from an EMBL/GenBank/DDBJ whole genome shotgun (WGS) entry which is preliminary data.</text>
</comment>
<feature type="domain" description="PPIase cyclophilin-type" evidence="6">
    <location>
        <begin position="31"/>
        <end position="198"/>
    </location>
</feature>